<evidence type="ECO:0000256" key="5">
    <source>
        <dbReference type="ARBA" id="ARBA00022598"/>
    </source>
</evidence>
<dbReference type="SUPFAM" id="SSF75304">
    <property type="entry name" value="Amidase signature (AS) enzymes"/>
    <property type="match status" value="1"/>
</dbReference>
<gene>
    <name evidence="10" type="primary">gatA</name>
    <name evidence="12" type="ORF">FHS49_003484</name>
</gene>
<dbReference type="GO" id="GO:0016740">
    <property type="term" value="F:transferase activity"/>
    <property type="evidence" value="ECO:0007669"/>
    <property type="project" value="UniProtKB-KW"/>
</dbReference>
<keyword evidence="8 10" id="KW-0648">Protein biosynthesis</keyword>
<keyword evidence="7 10" id="KW-0067">ATP-binding</keyword>
<feature type="active site" description="Charge relay system" evidence="10">
    <location>
        <position position="161"/>
    </location>
</feature>
<dbReference type="AlphaFoldDB" id="A0A7W9EH68"/>
<dbReference type="InterPro" id="IPR000120">
    <property type="entry name" value="Amidase"/>
</dbReference>
<dbReference type="PANTHER" id="PTHR11895:SF151">
    <property type="entry name" value="GLUTAMYL-TRNA(GLN) AMIDOTRANSFERASE SUBUNIT A"/>
    <property type="match status" value="1"/>
</dbReference>
<dbReference type="PROSITE" id="PS00571">
    <property type="entry name" value="AMIDASES"/>
    <property type="match status" value="1"/>
</dbReference>
<evidence type="ECO:0000259" key="11">
    <source>
        <dbReference type="Pfam" id="PF01425"/>
    </source>
</evidence>
<keyword evidence="12" id="KW-0808">Transferase</keyword>
<name>A0A7W9EH68_9SPHN</name>
<keyword evidence="5 10" id="KW-0436">Ligase</keyword>
<evidence type="ECO:0000313" key="12">
    <source>
        <dbReference type="EMBL" id="MBB5687456.1"/>
    </source>
</evidence>
<dbReference type="InterPro" id="IPR023631">
    <property type="entry name" value="Amidase_dom"/>
</dbReference>
<dbReference type="PANTHER" id="PTHR11895">
    <property type="entry name" value="TRANSAMIDASE"/>
    <property type="match status" value="1"/>
</dbReference>
<comment type="function">
    <text evidence="10">Allows the formation of correctly charged Gln-tRNA(Gln) through the transamidation of misacylated Glu-tRNA(Gln) in organisms which lack glutaminyl-tRNA synthetase. The reaction takes place in the presence of glutamine and ATP through an activated gamma-phospho-Glu-tRNA(Gln).</text>
</comment>
<dbReference type="InterPro" id="IPR004412">
    <property type="entry name" value="GatA"/>
</dbReference>
<protein>
    <recommendedName>
        <fullName evidence="4 10">Glutamyl-tRNA(Gln) amidotransferase subunit A</fullName>
        <shortName evidence="10">Glu-ADT subunit A</shortName>
        <ecNumber evidence="3 10">6.3.5.7</ecNumber>
    </recommendedName>
</protein>
<evidence type="ECO:0000256" key="7">
    <source>
        <dbReference type="ARBA" id="ARBA00022840"/>
    </source>
</evidence>
<dbReference type="EMBL" id="JACIJC010000005">
    <property type="protein sequence ID" value="MBB5687456.1"/>
    <property type="molecule type" value="Genomic_DNA"/>
</dbReference>
<dbReference type="HAMAP" id="MF_00120">
    <property type="entry name" value="GatA"/>
    <property type="match status" value="1"/>
</dbReference>
<comment type="caution">
    <text evidence="12">The sequence shown here is derived from an EMBL/GenBank/DDBJ whole genome shotgun (WGS) entry which is preliminary data.</text>
</comment>
<keyword evidence="13" id="KW-1185">Reference proteome</keyword>
<comment type="catalytic activity">
    <reaction evidence="9 10">
        <text>L-glutamyl-tRNA(Gln) + L-glutamine + ATP + H2O = L-glutaminyl-tRNA(Gln) + L-glutamate + ADP + phosphate + H(+)</text>
        <dbReference type="Rhea" id="RHEA:17521"/>
        <dbReference type="Rhea" id="RHEA-COMP:9681"/>
        <dbReference type="Rhea" id="RHEA-COMP:9684"/>
        <dbReference type="ChEBI" id="CHEBI:15377"/>
        <dbReference type="ChEBI" id="CHEBI:15378"/>
        <dbReference type="ChEBI" id="CHEBI:29985"/>
        <dbReference type="ChEBI" id="CHEBI:30616"/>
        <dbReference type="ChEBI" id="CHEBI:43474"/>
        <dbReference type="ChEBI" id="CHEBI:58359"/>
        <dbReference type="ChEBI" id="CHEBI:78520"/>
        <dbReference type="ChEBI" id="CHEBI:78521"/>
        <dbReference type="ChEBI" id="CHEBI:456216"/>
        <dbReference type="EC" id="6.3.5.7"/>
    </reaction>
</comment>
<evidence type="ECO:0000256" key="4">
    <source>
        <dbReference type="ARBA" id="ARBA00014428"/>
    </source>
</evidence>
<keyword evidence="6 10" id="KW-0547">Nucleotide-binding</keyword>
<feature type="active site" description="Charge relay system" evidence="10">
    <location>
        <position position="80"/>
    </location>
</feature>
<dbReference type="GO" id="GO:0006412">
    <property type="term" value="P:translation"/>
    <property type="evidence" value="ECO:0007669"/>
    <property type="project" value="UniProtKB-UniRule"/>
</dbReference>
<dbReference type="GO" id="GO:0005524">
    <property type="term" value="F:ATP binding"/>
    <property type="evidence" value="ECO:0007669"/>
    <property type="project" value="UniProtKB-KW"/>
</dbReference>
<dbReference type="EC" id="6.3.5.7" evidence="3 10"/>
<dbReference type="InterPro" id="IPR036928">
    <property type="entry name" value="AS_sf"/>
</dbReference>
<sequence>MSSTELTDLGIAAIRDGVRDGSFSAREVAQGFIDRVASAKALNAFLVETPDHALKAADAADAARVSGDLKSMSGVPIGMKDLFCTEGVTTTAASHILGNFVPTYESTVSANLWAAGAGMLGKLNLDQFAMGSSNETSAFGNVISPWRRKDGSNAPLAPGGSSGGSASAIAARLCPAATGTDTGGSIRQPAAFVGISGIKPTYGRCSRWGTVAFASSLDQAGPMARDVRDCAIMLGAMAGFDAKDSTSLELPVPDWDAGLSSNLKGKRIGIPKEYRVDGMPAEIDALWEQGIAFLKDAGAVVVEVSLPHTKYALPAYYIIAPAEASSNLARYDGVRYGLRDLPEGAGLQDMYAATRAAGFGPEVKRRIMIGTYVLSAGFYDAYYTQAQKVRTLISQDFDKAWESCDILLAPTAPSAAFALGEKQADPLAMYLNDVFTVPASLAGLPAMSVPGGLDGQGLPLGLQIIGKALDEQGVLNAGLAIEERAGFTARAAQWW</sequence>
<comment type="subunit">
    <text evidence="2 10">Heterotrimer of A, B and C subunits.</text>
</comment>
<dbReference type="Pfam" id="PF01425">
    <property type="entry name" value="Amidase"/>
    <property type="match status" value="1"/>
</dbReference>
<dbReference type="NCBIfam" id="TIGR00132">
    <property type="entry name" value="gatA"/>
    <property type="match status" value="1"/>
</dbReference>
<organism evidence="12 13">
    <name type="scientific">Sphingobium boeckii</name>
    <dbReference type="NCBI Taxonomy" id="1082345"/>
    <lineage>
        <taxon>Bacteria</taxon>
        <taxon>Pseudomonadati</taxon>
        <taxon>Pseudomonadota</taxon>
        <taxon>Alphaproteobacteria</taxon>
        <taxon>Sphingomonadales</taxon>
        <taxon>Sphingomonadaceae</taxon>
        <taxon>Sphingobium</taxon>
    </lineage>
</organism>
<evidence type="ECO:0000313" key="13">
    <source>
        <dbReference type="Proteomes" id="UP000549617"/>
    </source>
</evidence>
<dbReference type="GO" id="GO:0030956">
    <property type="term" value="C:glutamyl-tRNA(Gln) amidotransferase complex"/>
    <property type="evidence" value="ECO:0007669"/>
    <property type="project" value="InterPro"/>
</dbReference>
<dbReference type="GO" id="GO:0050567">
    <property type="term" value="F:glutaminyl-tRNA synthase (glutamine-hydrolyzing) activity"/>
    <property type="evidence" value="ECO:0007669"/>
    <property type="project" value="UniProtKB-UniRule"/>
</dbReference>
<proteinExistence type="inferred from homology"/>
<evidence type="ECO:0000256" key="6">
    <source>
        <dbReference type="ARBA" id="ARBA00022741"/>
    </source>
</evidence>
<reference evidence="12 13" key="1">
    <citation type="submission" date="2020-08" db="EMBL/GenBank/DDBJ databases">
        <title>Genomic Encyclopedia of Type Strains, Phase IV (KMG-IV): sequencing the most valuable type-strain genomes for metagenomic binning, comparative biology and taxonomic classification.</title>
        <authorList>
            <person name="Goeker M."/>
        </authorList>
    </citation>
    <scope>NUCLEOTIDE SEQUENCE [LARGE SCALE GENOMIC DNA]</scope>
    <source>
        <strain evidence="12 13">DSM 25079</strain>
    </source>
</reference>
<dbReference type="InterPro" id="IPR020556">
    <property type="entry name" value="Amidase_CS"/>
</dbReference>
<evidence type="ECO:0000256" key="10">
    <source>
        <dbReference type="HAMAP-Rule" id="MF_00120"/>
    </source>
</evidence>
<evidence type="ECO:0000256" key="9">
    <source>
        <dbReference type="ARBA" id="ARBA00047407"/>
    </source>
</evidence>
<dbReference type="Proteomes" id="UP000549617">
    <property type="component" value="Unassembled WGS sequence"/>
</dbReference>
<evidence type="ECO:0000256" key="2">
    <source>
        <dbReference type="ARBA" id="ARBA00011123"/>
    </source>
</evidence>
<dbReference type="RefSeq" id="WP_184020981.1">
    <property type="nucleotide sequence ID" value="NZ_JACIJC010000005.1"/>
</dbReference>
<evidence type="ECO:0000256" key="1">
    <source>
        <dbReference type="ARBA" id="ARBA00008069"/>
    </source>
</evidence>
<dbReference type="Gene3D" id="3.90.1300.10">
    <property type="entry name" value="Amidase signature (AS) domain"/>
    <property type="match status" value="1"/>
</dbReference>
<evidence type="ECO:0000256" key="8">
    <source>
        <dbReference type="ARBA" id="ARBA00022917"/>
    </source>
</evidence>
<accession>A0A7W9EH68</accession>
<feature type="active site" description="Acyl-ester intermediate" evidence="10">
    <location>
        <position position="185"/>
    </location>
</feature>
<feature type="domain" description="Amidase" evidence="11">
    <location>
        <begin position="28"/>
        <end position="475"/>
    </location>
</feature>
<comment type="similarity">
    <text evidence="1 10">Belongs to the amidase family. GatA subfamily.</text>
</comment>
<evidence type="ECO:0000256" key="3">
    <source>
        <dbReference type="ARBA" id="ARBA00012739"/>
    </source>
</evidence>